<dbReference type="GO" id="GO:0004553">
    <property type="term" value="F:hydrolase activity, hydrolyzing O-glycosyl compounds"/>
    <property type="evidence" value="ECO:0007669"/>
    <property type="project" value="InterPro"/>
</dbReference>
<organism evidence="4 5">
    <name type="scientific">Actinomycetospora corticicola</name>
    <dbReference type="NCBI Taxonomy" id="663602"/>
    <lineage>
        <taxon>Bacteria</taxon>
        <taxon>Bacillati</taxon>
        <taxon>Actinomycetota</taxon>
        <taxon>Actinomycetes</taxon>
        <taxon>Pseudonocardiales</taxon>
        <taxon>Pseudonocardiaceae</taxon>
        <taxon>Actinomycetospora</taxon>
    </lineage>
</organism>
<evidence type="ECO:0000256" key="1">
    <source>
        <dbReference type="ARBA" id="ARBA00005336"/>
    </source>
</evidence>
<dbReference type="FunFam" id="3.40.50.720:FF:000121">
    <property type="entry name" value="Prostaglandin reductase 2"/>
    <property type="match status" value="1"/>
</dbReference>
<evidence type="ECO:0000313" key="5">
    <source>
        <dbReference type="Proteomes" id="UP000535890"/>
    </source>
</evidence>
<dbReference type="PANTHER" id="PTHR43205:SF7">
    <property type="entry name" value="PROSTAGLANDIN REDUCTASE 1"/>
    <property type="match status" value="1"/>
</dbReference>
<dbReference type="PROSITE" id="PS00775">
    <property type="entry name" value="GLYCOSYL_HYDROL_F3"/>
    <property type="match status" value="1"/>
</dbReference>
<dbReference type="InterPro" id="IPR041694">
    <property type="entry name" value="ADH_N_2"/>
</dbReference>
<name>A0A7Y9J515_9PSEU</name>
<dbReference type="Gene3D" id="3.40.50.720">
    <property type="entry name" value="NAD(P)-binding Rossmann-like Domain"/>
    <property type="match status" value="1"/>
</dbReference>
<dbReference type="GO" id="GO:0016628">
    <property type="term" value="F:oxidoreductase activity, acting on the CH-CH group of donors, NAD or NADP as acceptor"/>
    <property type="evidence" value="ECO:0007669"/>
    <property type="project" value="InterPro"/>
</dbReference>
<evidence type="ECO:0000313" key="4">
    <source>
        <dbReference type="EMBL" id="NYD35693.1"/>
    </source>
</evidence>
<dbReference type="CDD" id="cd05288">
    <property type="entry name" value="PGDH"/>
    <property type="match status" value="1"/>
</dbReference>
<evidence type="ECO:0000259" key="3">
    <source>
        <dbReference type="SMART" id="SM00829"/>
    </source>
</evidence>
<keyword evidence="5" id="KW-1185">Reference proteome</keyword>
<dbReference type="InterPro" id="IPR020843">
    <property type="entry name" value="ER"/>
</dbReference>
<dbReference type="InterPro" id="IPR045010">
    <property type="entry name" value="MDR_fam"/>
</dbReference>
<dbReference type="Pfam" id="PF16884">
    <property type="entry name" value="ADH_N_2"/>
    <property type="match status" value="1"/>
</dbReference>
<proteinExistence type="inferred from homology"/>
<evidence type="ECO:0000256" key="2">
    <source>
        <dbReference type="ARBA" id="ARBA00023002"/>
    </source>
</evidence>
<gene>
    <name evidence="4" type="ORF">BJ983_001795</name>
</gene>
<comment type="caution">
    <text evidence="4">The sequence shown here is derived from an EMBL/GenBank/DDBJ whole genome shotgun (WGS) entry which is preliminary data.</text>
</comment>
<dbReference type="SUPFAM" id="SSF51735">
    <property type="entry name" value="NAD(P)-binding Rossmann-fold domains"/>
    <property type="match status" value="1"/>
</dbReference>
<dbReference type="PANTHER" id="PTHR43205">
    <property type="entry name" value="PROSTAGLANDIN REDUCTASE"/>
    <property type="match status" value="1"/>
</dbReference>
<dbReference type="SMART" id="SM00829">
    <property type="entry name" value="PKS_ER"/>
    <property type="match status" value="1"/>
</dbReference>
<dbReference type="SUPFAM" id="SSF50129">
    <property type="entry name" value="GroES-like"/>
    <property type="match status" value="1"/>
</dbReference>
<accession>A0A7Y9J515</accession>
<protein>
    <recommendedName>
        <fullName evidence="3">Enoyl reductase (ER) domain-containing protein</fullName>
    </recommendedName>
</protein>
<dbReference type="Gene3D" id="3.90.180.10">
    <property type="entry name" value="Medium-chain alcohol dehydrogenases, catalytic domain"/>
    <property type="match status" value="1"/>
</dbReference>
<reference evidence="4 5" key="1">
    <citation type="submission" date="2020-07" db="EMBL/GenBank/DDBJ databases">
        <title>Sequencing the genomes of 1000 actinobacteria strains.</title>
        <authorList>
            <person name="Klenk H.-P."/>
        </authorList>
    </citation>
    <scope>NUCLEOTIDE SEQUENCE [LARGE SCALE GENOMIC DNA]</scope>
    <source>
        <strain evidence="4 5">DSM 45772</strain>
    </source>
</reference>
<dbReference type="Pfam" id="PF00107">
    <property type="entry name" value="ADH_zinc_N"/>
    <property type="match status" value="1"/>
</dbReference>
<comment type="similarity">
    <text evidence="1">Belongs to the glycosyl hydrolase 3 family.</text>
</comment>
<dbReference type="InterPro" id="IPR011032">
    <property type="entry name" value="GroES-like_sf"/>
</dbReference>
<dbReference type="InterPro" id="IPR019800">
    <property type="entry name" value="Glyco_hydro_3_AS"/>
</dbReference>
<dbReference type="Proteomes" id="UP000535890">
    <property type="component" value="Unassembled WGS sequence"/>
</dbReference>
<dbReference type="AlphaFoldDB" id="A0A7Y9J515"/>
<dbReference type="GO" id="GO:0005975">
    <property type="term" value="P:carbohydrate metabolic process"/>
    <property type="evidence" value="ECO:0007669"/>
    <property type="project" value="InterPro"/>
</dbReference>
<dbReference type="RefSeq" id="WP_343053926.1">
    <property type="nucleotide sequence ID" value="NZ_BAABHP010000017.1"/>
</dbReference>
<feature type="domain" description="Enoyl reductase (ER)" evidence="3">
    <location>
        <begin position="29"/>
        <end position="345"/>
    </location>
</feature>
<dbReference type="InterPro" id="IPR036291">
    <property type="entry name" value="NAD(P)-bd_dom_sf"/>
</dbReference>
<sequence>MSGAVVHPLPRPVVTREVHLVRRPHGFPEHDDFALVDRELTGLGDREVLVANHHFSVDPYMRGRMNDIPSYVAPYALGEVMDGRAIGTVLASTADGIAVGDLVRTNLGWRTHGIAPATGVERLDVPDGVSPSAYLGVLGVPGLTAWVGLLDVAGLRDGDTVFVSGAAGAVGSLVGQLARLRGASRVIGSAGSSAKVAWLTDELGFDVAFSYRDAPVRRSLRAAAPNGIDVYFDNVGHDHLEAALASANDFARFAVCGMIAGYNDTADQRSPGVRNLAEIVRKRLAIRGFIVTDSLDRNAAFLQEVTPWVAGGHIRSRETVVDGIDHAVDAFRGLLRGENTGKMLVALHDS</sequence>
<dbReference type="InterPro" id="IPR013149">
    <property type="entry name" value="ADH-like_C"/>
</dbReference>
<keyword evidence="2" id="KW-0560">Oxidoreductase</keyword>
<dbReference type="EMBL" id="JACCBN010000001">
    <property type="protein sequence ID" value="NYD35693.1"/>
    <property type="molecule type" value="Genomic_DNA"/>
</dbReference>